<evidence type="ECO:0000256" key="5">
    <source>
        <dbReference type="ARBA" id="ARBA00022490"/>
    </source>
</evidence>
<organism evidence="15 16">
    <name type="scientific">Granulicatella elegans ATCC 700633</name>
    <dbReference type="NCBI Taxonomy" id="626369"/>
    <lineage>
        <taxon>Bacteria</taxon>
        <taxon>Bacillati</taxon>
        <taxon>Bacillota</taxon>
        <taxon>Bacilli</taxon>
        <taxon>Lactobacillales</taxon>
        <taxon>Carnobacteriaceae</taxon>
        <taxon>Granulicatella</taxon>
    </lineage>
</organism>
<dbReference type="Pfam" id="PF20260">
    <property type="entry name" value="PUA_4"/>
    <property type="match status" value="1"/>
</dbReference>
<sequence>MQRYFINQVVQSVGEKISVLKDQEHHMLKVMRMNIEESCEVVDENEQLYIAKITQLSPFELRIEEHKEQQVELPIDVTIFVGLSKGDKLETIVQKATELGVHTIVPVEMKRNMVKWTKDKSQKKIERLQKIAQEAAEQSHRLHVPKVLDLMTLKESVVLAKQSTKALVAFEEVAKEGEAAVFVQTLTSLQKGDSIAFYFGPEGGFDLQEIEYLNSQEVHSCALGPRILRAETAPMYALAAVSYHFELLKG</sequence>
<dbReference type="Gene3D" id="3.40.1280.10">
    <property type="match status" value="1"/>
</dbReference>
<dbReference type="GO" id="GO:0005737">
    <property type="term" value="C:cytoplasm"/>
    <property type="evidence" value="ECO:0007669"/>
    <property type="project" value="UniProtKB-SubCell"/>
</dbReference>
<evidence type="ECO:0000256" key="1">
    <source>
        <dbReference type="ARBA" id="ARBA00004496"/>
    </source>
</evidence>
<evidence type="ECO:0000313" key="15">
    <source>
        <dbReference type="EMBL" id="EEW93596.1"/>
    </source>
</evidence>
<dbReference type="STRING" id="626369.HMPREF0446_00478"/>
<comment type="subcellular location">
    <subcellularLocation>
        <location evidence="1 12">Cytoplasm</location>
    </subcellularLocation>
</comment>
<dbReference type="AlphaFoldDB" id="D0BKJ3"/>
<dbReference type="PANTHER" id="PTHR30027:SF3">
    <property type="entry name" value="16S RRNA (URACIL(1498)-N(3))-METHYLTRANSFERASE"/>
    <property type="match status" value="1"/>
</dbReference>
<feature type="domain" description="Ribosomal RNA small subunit methyltransferase E PUA-like" evidence="14">
    <location>
        <begin position="25"/>
        <end position="58"/>
    </location>
</feature>
<protein>
    <recommendedName>
        <fullName evidence="4 12">Ribosomal RNA small subunit methyltransferase E</fullName>
        <ecNumber evidence="3 12">2.1.1.193</ecNumber>
    </recommendedName>
</protein>
<evidence type="ECO:0000256" key="4">
    <source>
        <dbReference type="ARBA" id="ARBA00013673"/>
    </source>
</evidence>
<dbReference type="PANTHER" id="PTHR30027">
    <property type="entry name" value="RIBOSOMAL RNA SMALL SUBUNIT METHYLTRANSFERASE E"/>
    <property type="match status" value="1"/>
</dbReference>
<comment type="catalytic activity">
    <reaction evidence="11 12">
        <text>uridine(1498) in 16S rRNA + S-adenosyl-L-methionine = N(3)-methyluridine(1498) in 16S rRNA + S-adenosyl-L-homocysteine + H(+)</text>
        <dbReference type="Rhea" id="RHEA:42920"/>
        <dbReference type="Rhea" id="RHEA-COMP:10283"/>
        <dbReference type="Rhea" id="RHEA-COMP:10284"/>
        <dbReference type="ChEBI" id="CHEBI:15378"/>
        <dbReference type="ChEBI" id="CHEBI:57856"/>
        <dbReference type="ChEBI" id="CHEBI:59789"/>
        <dbReference type="ChEBI" id="CHEBI:65315"/>
        <dbReference type="ChEBI" id="CHEBI:74502"/>
        <dbReference type="EC" id="2.1.1.193"/>
    </reaction>
</comment>
<keyword evidence="16" id="KW-1185">Reference proteome</keyword>
<evidence type="ECO:0000256" key="11">
    <source>
        <dbReference type="ARBA" id="ARBA00047944"/>
    </source>
</evidence>
<name>D0BKJ3_9LACT</name>
<dbReference type="EC" id="2.1.1.193" evidence="3 12"/>
<evidence type="ECO:0000256" key="8">
    <source>
        <dbReference type="ARBA" id="ARBA00022679"/>
    </source>
</evidence>
<dbReference type="CDD" id="cd18084">
    <property type="entry name" value="RsmE-like"/>
    <property type="match status" value="1"/>
</dbReference>
<proteinExistence type="inferred from homology"/>
<dbReference type="InterPro" id="IPR029026">
    <property type="entry name" value="tRNA_m1G_MTases_N"/>
</dbReference>
<comment type="function">
    <text evidence="10 12">Specifically methylates the N3 position of the uracil ring of uridine 1498 (m3U1498) in 16S rRNA. Acts on the fully assembled 30S ribosomal subunit.</text>
</comment>
<gene>
    <name evidence="15" type="ORF">HMPREF0446_00478</name>
</gene>
<evidence type="ECO:0000256" key="6">
    <source>
        <dbReference type="ARBA" id="ARBA00022552"/>
    </source>
</evidence>
<evidence type="ECO:0000256" key="3">
    <source>
        <dbReference type="ARBA" id="ARBA00012328"/>
    </source>
</evidence>
<dbReference type="SUPFAM" id="SSF75217">
    <property type="entry name" value="alpha/beta knot"/>
    <property type="match status" value="1"/>
</dbReference>
<dbReference type="eggNOG" id="COG1385">
    <property type="taxonomic scope" value="Bacteria"/>
</dbReference>
<reference evidence="15" key="2">
    <citation type="submission" date="2011-10" db="EMBL/GenBank/DDBJ databases">
        <title>The Genome Sequence of Granulicatella elegans ATCC 700633.</title>
        <authorList>
            <consortium name="The Broad Institute Genome Sequencing Platform"/>
            <consortium name="The Broad Institute Genome Sequencing Center for Infectious Disease"/>
            <person name="Earl A."/>
            <person name="Ward D."/>
            <person name="Feldgarden M."/>
            <person name="Gevers D."/>
            <person name="Sibley C.D."/>
            <person name="Field T.R."/>
            <person name="Grinwis M."/>
            <person name="Eshaghurshan C.S."/>
            <person name="Surette M.G."/>
            <person name="Young S.K."/>
            <person name="Zeng Q."/>
            <person name="Gargeya S."/>
            <person name="Fitzgerald M."/>
            <person name="Haas B."/>
            <person name="Abouelleil A."/>
            <person name="Alvarado L."/>
            <person name="Arachchi H.M."/>
            <person name="Berlin A."/>
            <person name="Brown A."/>
            <person name="Chapman S.B."/>
            <person name="Chen Z."/>
            <person name="Dunbar C."/>
            <person name="Freedman E."/>
            <person name="Gearin G."/>
            <person name="Goldberg J."/>
            <person name="Griggs A."/>
            <person name="Gujja S."/>
            <person name="Heiman D."/>
            <person name="Howarth C."/>
            <person name="Larson L."/>
            <person name="Lui A."/>
            <person name="MacDonald P.J.P."/>
            <person name="Montmayeur A."/>
            <person name="Murphy C."/>
            <person name="Neiman D."/>
            <person name="Pearson M."/>
            <person name="Priest M."/>
            <person name="Roberts A."/>
            <person name="Saif S."/>
            <person name="Shea T."/>
            <person name="Shenoy N."/>
            <person name="Sisk P."/>
            <person name="Stolte C."/>
            <person name="Sykes S."/>
            <person name="Wortman J."/>
            <person name="Nusbaum C."/>
            <person name="Birren B."/>
        </authorList>
    </citation>
    <scope>NUCLEOTIDE SEQUENCE [LARGE SCALE GENOMIC DNA]</scope>
    <source>
        <strain evidence="15">ATCC 700633</strain>
    </source>
</reference>
<dbReference type="SUPFAM" id="SSF88697">
    <property type="entry name" value="PUA domain-like"/>
    <property type="match status" value="1"/>
</dbReference>
<reference evidence="15" key="1">
    <citation type="submission" date="2009-09" db="EMBL/GenBank/DDBJ databases">
        <authorList>
            <consortium name="The Broad Institute Genome Sequencing Platform"/>
            <person name="Ward D."/>
            <person name="Feldgarden M."/>
            <person name="Earl A."/>
            <person name="Young S.K."/>
            <person name="Zeng Q."/>
            <person name="Koehrsen M."/>
            <person name="Alvarado L."/>
            <person name="Berlin A."/>
            <person name="Bochicchio J."/>
            <person name="Borenstein D."/>
            <person name="Chapman S.B."/>
            <person name="Chen Z."/>
            <person name="Engels R."/>
            <person name="Freedman E."/>
            <person name="Gellesch M."/>
            <person name="Goldberg J."/>
            <person name="Griggs A."/>
            <person name="Gujja S."/>
            <person name="Heilman E."/>
            <person name="Heiman D."/>
            <person name="Hepburn T."/>
            <person name="Howarth C."/>
            <person name="Jen D."/>
            <person name="Larson L."/>
            <person name="Lewis B."/>
            <person name="Mehta T."/>
            <person name="Park D."/>
            <person name="Pearson M."/>
            <person name="Roberts A."/>
            <person name="Saif S."/>
            <person name="Shea T."/>
            <person name="Shenoy N."/>
            <person name="Sisk P."/>
            <person name="Stolte C."/>
            <person name="Sykes S."/>
            <person name="Thomson T."/>
            <person name="Walk T."/>
            <person name="White J."/>
            <person name="Yandava C."/>
            <person name="Sibley C.D."/>
            <person name="Field T.R."/>
            <person name="Grinwis M."/>
            <person name="Eshaghurshan C.S."/>
            <person name="Surette M.G."/>
            <person name="Haas B."/>
            <person name="Nusbaum C."/>
            <person name="Birren B."/>
        </authorList>
    </citation>
    <scope>NUCLEOTIDE SEQUENCE [LARGE SCALE GENOMIC DNA]</scope>
    <source>
        <strain evidence="15">ATCC 700633</strain>
    </source>
</reference>
<evidence type="ECO:0000256" key="2">
    <source>
        <dbReference type="ARBA" id="ARBA00005528"/>
    </source>
</evidence>
<dbReference type="Pfam" id="PF04452">
    <property type="entry name" value="Methyltrans_RNA"/>
    <property type="match status" value="1"/>
</dbReference>
<feature type="domain" description="Ribosomal RNA small subunit methyltransferase E methyltransferase" evidence="13">
    <location>
        <begin position="72"/>
        <end position="241"/>
    </location>
</feature>
<keyword evidence="6 12" id="KW-0698">rRNA processing</keyword>
<dbReference type="GO" id="GO:0070475">
    <property type="term" value="P:rRNA base methylation"/>
    <property type="evidence" value="ECO:0007669"/>
    <property type="project" value="TreeGrafter"/>
</dbReference>
<evidence type="ECO:0000259" key="14">
    <source>
        <dbReference type="Pfam" id="PF20260"/>
    </source>
</evidence>
<keyword evidence="7 12" id="KW-0489">Methyltransferase</keyword>
<dbReference type="InterPro" id="IPR046886">
    <property type="entry name" value="RsmE_MTase_dom"/>
</dbReference>
<dbReference type="Proteomes" id="UP000002939">
    <property type="component" value="Unassembled WGS sequence"/>
</dbReference>
<comment type="similarity">
    <text evidence="2 12">Belongs to the RNA methyltransferase RsmE family.</text>
</comment>
<dbReference type="NCBIfam" id="NF008691">
    <property type="entry name" value="PRK11713.1-4"/>
    <property type="match status" value="1"/>
</dbReference>
<dbReference type="RefSeq" id="WP_006702752.1">
    <property type="nucleotide sequence ID" value="NZ_KI391971.1"/>
</dbReference>
<dbReference type="InterPro" id="IPR015947">
    <property type="entry name" value="PUA-like_sf"/>
</dbReference>
<dbReference type="GO" id="GO:0070042">
    <property type="term" value="F:rRNA (uridine-N3-)-methyltransferase activity"/>
    <property type="evidence" value="ECO:0007669"/>
    <property type="project" value="TreeGrafter"/>
</dbReference>
<dbReference type="HOGENOM" id="CLU_067442_3_0_9"/>
<comment type="caution">
    <text evidence="15">The sequence shown here is derived from an EMBL/GenBank/DDBJ whole genome shotgun (WGS) entry which is preliminary data.</text>
</comment>
<dbReference type="NCBIfam" id="TIGR00046">
    <property type="entry name" value="RsmE family RNA methyltransferase"/>
    <property type="match status" value="1"/>
</dbReference>
<evidence type="ECO:0000256" key="9">
    <source>
        <dbReference type="ARBA" id="ARBA00022691"/>
    </source>
</evidence>
<dbReference type="InterPro" id="IPR029028">
    <property type="entry name" value="Alpha/beta_knot_MTases"/>
</dbReference>
<keyword evidence="9 12" id="KW-0949">S-adenosyl-L-methionine</keyword>
<evidence type="ECO:0000313" key="16">
    <source>
        <dbReference type="Proteomes" id="UP000002939"/>
    </source>
</evidence>
<keyword evidence="8 12" id="KW-0808">Transferase</keyword>
<evidence type="ECO:0000256" key="7">
    <source>
        <dbReference type="ARBA" id="ARBA00022603"/>
    </source>
</evidence>
<evidence type="ECO:0000256" key="10">
    <source>
        <dbReference type="ARBA" id="ARBA00025699"/>
    </source>
</evidence>
<accession>D0BKJ3</accession>
<dbReference type="InterPro" id="IPR046887">
    <property type="entry name" value="RsmE_PUA-like"/>
</dbReference>
<dbReference type="InterPro" id="IPR006700">
    <property type="entry name" value="RsmE"/>
</dbReference>
<dbReference type="PIRSF" id="PIRSF015601">
    <property type="entry name" value="MTase_slr0722"/>
    <property type="match status" value="1"/>
</dbReference>
<dbReference type="EMBL" id="ACRF02000013">
    <property type="protein sequence ID" value="EEW93596.1"/>
    <property type="molecule type" value="Genomic_DNA"/>
</dbReference>
<evidence type="ECO:0000259" key="13">
    <source>
        <dbReference type="Pfam" id="PF04452"/>
    </source>
</evidence>
<dbReference type="OrthoDB" id="9815641at2"/>
<evidence type="ECO:0000256" key="12">
    <source>
        <dbReference type="PIRNR" id="PIRNR015601"/>
    </source>
</evidence>
<keyword evidence="5 12" id="KW-0963">Cytoplasm</keyword>